<feature type="region of interest" description="Disordered" evidence="1">
    <location>
        <begin position="233"/>
        <end position="265"/>
    </location>
</feature>
<sequence>MLLPHDKNATSPGTSVQMISAPSTGNNANSAAGNASPGSRITTPSSPPTTNRPPSNEIVTSSPTSTSSLPVSSMDVINPSSGSGGVVPSVPARMEADDHGTTVQSFPTFPTAHSPASASVLFINNQPPPPEVSVLGTASHSIPMEPPQDSRPPLTSAFTPPTLSFLPNQPLSLVTDPRIAHQSPPTIAQAPFVTQSVVHTHTSHNNIAPAESPQTVAPPSVSTPRIVAIHVSQNSTPSQVQASPATSPIAPSISSSSVQQKQNGPLRRQSLGLDFLQLDLQVAREKKQRAAAEAAEAQRSASATQTSPVPLPSHMPSMSGDVALTAAAAGAPTTTTANESNVLSTSQPPKAQVPISSPVYRDLRQGSTRNSPSFANPRKLQITDRAPAPPPEPGSSGAPIVIDEDEAEPVPAPAYEPMEIDVEVKALPDEGAQTAMALNPQDVEDRRLDHEPRPEQEVLTIYTASEPVILATSTLGAADATAEISSAPPTPGLLSSVVAWTSAISTSKPSALTTSARHQPQDASSREASDAKDVHVESGGKDSTGGDSDITGMVAEQGETTANSLQFEDHSHSSIDIASDATINPSSGNMSPTPSMDCPQPALGVIPASKSMKMDLIPPEPASTSAATGVNSSPVRLPASDEPQSALSGVKSIEAGSTPRLDVLVPALRLASDKPKPLSDLAELHPSSSAGEHAPGISVSDISLTSGRHQRSSPATDEDASLLPVRTPWNPIAKRQRDVPAIILPPDTTKSSSPISLTFDPPRESEGGSMAQIGRSVSLKSVNQVTSNSGVPNSGSDASATSLSGLPQGLFIRTNSLSDTDISRFSITPPPIVVLETRSRVSSASNRSSNSRSVSPSSERKLSEAGTEPVKVEEVEDDEMIDELAPLFGKEMKILCMDRAYDIPGELTWDFTLPGADWDMVSLWTSAPDNVDSDISRARCITLACYSIQDLAPYATQDGITREQWFENTKPVPWAMLPRSLWVVINNEATVVFPPYVAPDDLLDVSPFLRRGQNKISFTQIGDMAEYVLVLHGHYPTRGLLEPVYTRWEQEKYFQEQLAWLSRPFTIE</sequence>
<feature type="region of interest" description="Disordered" evidence="1">
    <location>
        <begin position="674"/>
        <end position="769"/>
    </location>
</feature>
<feature type="compositionally biased region" description="Polar residues" evidence="1">
    <location>
        <begin position="507"/>
        <end position="523"/>
    </location>
</feature>
<dbReference type="EMBL" id="WTXG01000008">
    <property type="protein sequence ID" value="KAI0303655.1"/>
    <property type="molecule type" value="Genomic_DNA"/>
</dbReference>
<feature type="compositionally biased region" description="Low complexity" evidence="1">
    <location>
        <begin position="242"/>
        <end position="257"/>
    </location>
</feature>
<evidence type="ECO:0000313" key="3">
    <source>
        <dbReference type="Proteomes" id="UP001203297"/>
    </source>
</evidence>
<feature type="compositionally biased region" description="Low complexity" evidence="1">
    <location>
        <begin position="323"/>
        <end position="337"/>
    </location>
</feature>
<feature type="region of interest" description="Disordered" evidence="1">
    <location>
        <begin position="1"/>
        <end position="87"/>
    </location>
</feature>
<feature type="compositionally biased region" description="Low complexity" evidence="1">
    <location>
        <begin position="20"/>
        <end position="44"/>
    </location>
</feature>
<feature type="compositionally biased region" description="Basic and acidic residues" evidence="1">
    <location>
        <begin position="524"/>
        <end position="540"/>
    </location>
</feature>
<comment type="caution">
    <text evidence="2">The sequence shown here is derived from an EMBL/GenBank/DDBJ whole genome shotgun (WGS) entry which is preliminary data.</text>
</comment>
<proteinExistence type="predicted"/>
<feature type="compositionally biased region" description="Polar residues" evidence="1">
    <location>
        <begin position="338"/>
        <end position="349"/>
    </location>
</feature>
<accession>A0AAD4M696</accession>
<dbReference type="Proteomes" id="UP001203297">
    <property type="component" value="Unassembled WGS sequence"/>
</dbReference>
<feature type="compositionally biased region" description="Polar residues" evidence="1">
    <location>
        <begin position="365"/>
        <end position="374"/>
    </location>
</feature>
<dbReference type="AlphaFoldDB" id="A0AAD4M696"/>
<gene>
    <name evidence="2" type="ORF">B0F90DRAFT_1308448</name>
</gene>
<protein>
    <submittedName>
        <fullName evidence="2">Uncharacterized protein</fullName>
    </submittedName>
</protein>
<feature type="region of interest" description="Disordered" evidence="1">
    <location>
        <begin position="838"/>
        <end position="872"/>
    </location>
</feature>
<evidence type="ECO:0000313" key="2">
    <source>
        <dbReference type="EMBL" id="KAI0303655.1"/>
    </source>
</evidence>
<evidence type="ECO:0000256" key="1">
    <source>
        <dbReference type="SAM" id="MobiDB-lite"/>
    </source>
</evidence>
<keyword evidence="3" id="KW-1185">Reference proteome</keyword>
<organism evidence="2 3">
    <name type="scientific">Multifurca ochricompacta</name>
    <dbReference type="NCBI Taxonomy" id="376703"/>
    <lineage>
        <taxon>Eukaryota</taxon>
        <taxon>Fungi</taxon>
        <taxon>Dikarya</taxon>
        <taxon>Basidiomycota</taxon>
        <taxon>Agaricomycotina</taxon>
        <taxon>Agaricomycetes</taxon>
        <taxon>Russulales</taxon>
        <taxon>Russulaceae</taxon>
        <taxon>Multifurca</taxon>
    </lineage>
</organism>
<feature type="compositionally biased region" description="Polar residues" evidence="1">
    <location>
        <begin position="582"/>
        <end position="594"/>
    </location>
</feature>
<reference evidence="2" key="1">
    <citation type="journal article" date="2022" name="New Phytol.">
        <title>Evolutionary transition to the ectomycorrhizal habit in the genomes of a hyperdiverse lineage of mushroom-forming fungi.</title>
        <authorList>
            <person name="Looney B."/>
            <person name="Miyauchi S."/>
            <person name="Morin E."/>
            <person name="Drula E."/>
            <person name="Courty P.E."/>
            <person name="Kohler A."/>
            <person name="Kuo A."/>
            <person name="LaButti K."/>
            <person name="Pangilinan J."/>
            <person name="Lipzen A."/>
            <person name="Riley R."/>
            <person name="Andreopoulos W."/>
            <person name="He G."/>
            <person name="Johnson J."/>
            <person name="Nolan M."/>
            <person name="Tritt A."/>
            <person name="Barry K.W."/>
            <person name="Grigoriev I.V."/>
            <person name="Nagy L.G."/>
            <person name="Hibbett D."/>
            <person name="Henrissat B."/>
            <person name="Matheny P.B."/>
            <person name="Labbe J."/>
            <person name="Martin F.M."/>
        </authorList>
    </citation>
    <scope>NUCLEOTIDE SEQUENCE</scope>
    <source>
        <strain evidence="2">BPL690</strain>
    </source>
</reference>
<feature type="compositionally biased region" description="Low complexity" evidence="1">
    <location>
        <begin position="840"/>
        <end position="857"/>
    </location>
</feature>
<feature type="compositionally biased region" description="Polar residues" evidence="1">
    <location>
        <begin position="622"/>
        <end position="634"/>
    </location>
</feature>
<name>A0AAD4M696_9AGAM</name>
<feature type="compositionally biased region" description="Polar residues" evidence="1">
    <location>
        <begin position="700"/>
        <end position="715"/>
    </location>
</feature>
<feature type="compositionally biased region" description="Polar residues" evidence="1">
    <location>
        <begin position="9"/>
        <end position="18"/>
    </location>
</feature>
<feature type="region of interest" description="Disordered" evidence="1">
    <location>
        <begin position="289"/>
        <end position="400"/>
    </location>
</feature>
<feature type="region of interest" description="Disordered" evidence="1">
    <location>
        <begin position="507"/>
        <end position="653"/>
    </location>
</feature>
<feature type="compositionally biased region" description="Low complexity" evidence="1">
    <location>
        <begin position="291"/>
        <end position="307"/>
    </location>
</feature>
<feature type="compositionally biased region" description="Low complexity" evidence="1">
    <location>
        <begin position="52"/>
        <end position="73"/>
    </location>
</feature>